<feature type="domain" description="N-acetylmuramidase" evidence="1">
    <location>
        <begin position="26"/>
        <end position="146"/>
    </location>
</feature>
<comment type="caution">
    <text evidence="2">The sequence shown here is derived from an EMBL/GenBank/DDBJ whole genome shotgun (WGS) entry which is preliminary data.</text>
</comment>
<dbReference type="Pfam" id="PF11860">
    <property type="entry name" value="Muramidase"/>
    <property type="match status" value="1"/>
</dbReference>
<evidence type="ECO:0000313" key="3">
    <source>
        <dbReference type="Proteomes" id="UP000451565"/>
    </source>
</evidence>
<dbReference type="OrthoDB" id="1523598at2"/>
<dbReference type="RefSeq" id="WP_153235725.1">
    <property type="nucleotide sequence ID" value="NZ_WINI01000008.1"/>
</dbReference>
<evidence type="ECO:0000313" key="2">
    <source>
        <dbReference type="EMBL" id="MQR02099.1"/>
    </source>
</evidence>
<proteinExistence type="predicted"/>
<dbReference type="Proteomes" id="UP000451565">
    <property type="component" value="Unassembled WGS sequence"/>
</dbReference>
<protein>
    <submittedName>
        <fullName evidence="2">DUF3380 domain-containing protein</fullName>
    </submittedName>
</protein>
<evidence type="ECO:0000259" key="1">
    <source>
        <dbReference type="Pfam" id="PF11860"/>
    </source>
</evidence>
<reference evidence="2 3" key="1">
    <citation type="submission" date="2019-10" db="EMBL/GenBank/DDBJ databases">
        <title>Glaciimonas soli sp. nov., a psychrophilic bacterium isolated from the forest soil of a high elevation mountain in Taiwan.</title>
        <authorList>
            <person name="Wang L.-T."/>
            <person name="Shieh W.Y."/>
        </authorList>
    </citation>
    <scope>NUCLEOTIDE SEQUENCE [LARGE SCALE GENOMIC DNA]</scope>
    <source>
        <strain evidence="2 3">GS1</strain>
    </source>
</reference>
<gene>
    <name evidence="2" type="ORF">GEV47_15590</name>
</gene>
<dbReference type="EMBL" id="WINI01000008">
    <property type="protein sequence ID" value="MQR02099.1"/>
    <property type="molecule type" value="Genomic_DNA"/>
</dbReference>
<accession>A0A843YQQ4</accession>
<keyword evidence="3" id="KW-1185">Reference proteome</keyword>
<name>A0A843YQQ4_9BURK</name>
<dbReference type="AlphaFoldDB" id="A0A843YQQ4"/>
<dbReference type="InterPro" id="IPR024408">
    <property type="entry name" value="Muramidase"/>
</dbReference>
<sequence>MGPYESYKYPGISSENLYIAGTAKDKDRKRFDDGNHYDLFSWQYVKLVKAYALDQDAALTSCSWGKHQVMGENYETCGFSNVKDFVKAMSRSEKEHLKALVGFCKGNNLQESLKSKNWSAIARAYNGPKYKKNNYDTELEAHYAKFVSEKGGKND</sequence>
<organism evidence="2 3">
    <name type="scientific">Glaciimonas soli</name>
    <dbReference type="NCBI Taxonomy" id="2590999"/>
    <lineage>
        <taxon>Bacteria</taxon>
        <taxon>Pseudomonadati</taxon>
        <taxon>Pseudomonadota</taxon>
        <taxon>Betaproteobacteria</taxon>
        <taxon>Burkholderiales</taxon>
        <taxon>Oxalobacteraceae</taxon>
        <taxon>Glaciimonas</taxon>
    </lineage>
</organism>